<gene>
    <name evidence="1" type="ORF">SAMN06295960_0940</name>
</gene>
<name>A0A1X7IWR8_9BACL</name>
<dbReference type="RefSeq" id="WP_085493144.1">
    <property type="nucleotide sequence ID" value="NZ_FXAZ01000001.1"/>
</dbReference>
<dbReference type="STRING" id="1852522.SAMN06295960_0940"/>
<dbReference type="Proteomes" id="UP000193834">
    <property type="component" value="Unassembled WGS sequence"/>
</dbReference>
<keyword evidence="2" id="KW-1185">Reference proteome</keyword>
<organism evidence="1 2">
    <name type="scientific">Paenibacillus aquistagni</name>
    <dbReference type="NCBI Taxonomy" id="1852522"/>
    <lineage>
        <taxon>Bacteria</taxon>
        <taxon>Bacillati</taxon>
        <taxon>Bacillota</taxon>
        <taxon>Bacilli</taxon>
        <taxon>Bacillales</taxon>
        <taxon>Paenibacillaceae</taxon>
        <taxon>Paenibacillus</taxon>
    </lineage>
</organism>
<dbReference type="EMBL" id="FXAZ01000001">
    <property type="protein sequence ID" value="SMG19689.1"/>
    <property type="molecule type" value="Genomic_DNA"/>
</dbReference>
<evidence type="ECO:0000313" key="2">
    <source>
        <dbReference type="Proteomes" id="UP000193834"/>
    </source>
</evidence>
<proteinExistence type="predicted"/>
<dbReference type="AlphaFoldDB" id="A0A1X7IWR8"/>
<accession>A0A1X7IWR8</accession>
<protein>
    <submittedName>
        <fullName evidence="1">Uncharacterized protein</fullName>
    </submittedName>
</protein>
<dbReference type="OrthoDB" id="1851733at2"/>
<reference evidence="1 2" key="1">
    <citation type="submission" date="2017-04" db="EMBL/GenBank/DDBJ databases">
        <authorList>
            <person name="Afonso C.L."/>
            <person name="Miller P.J."/>
            <person name="Scott M.A."/>
            <person name="Spackman E."/>
            <person name="Goraichik I."/>
            <person name="Dimitrov K.M."/>
            <person name="Suarez D.L."/>
            <person name="Swayne D.E."/>
        </authorList>
    </citation>
    <scope>NUCLEOTIDE SEQUENCE [LARGE SCALE GENOMIC DNA]</scope>
    <source>
        <strain evidence="1 2">11</strain>
    </source>
</reference>
<evidence type="ECO:0000313" key="1">
    <source>
        <dbReference type="EMBL" id="SMG19689.1"/>
    </source>
</evidence>
<sequence>MKNTIIRDIRLFEEKTRSSFPSYIGEIYSIDKSIHFLSDRYSRKLRELEFVTRDFHHLYIVLTPFLAEGEIEESANRPEKWMKLYYIGVSPDLFNLKPKEDKENNIIEIVTNVLKSIAISEDQLCIVDKVFKKLVKLRSNIEIIHLTKDTKKYTIIISYQIRPENKISRAFIECLEKTTGIKRKSILIQLKSYKDIFYLVSTISESNRIIILKPRNSELANSHIKSYETPLKINIDEMPIV</sequence>